<keyword evidence="3" id="KW-0547">Nucleotide-binding</keyword>
<comment type="similarity">
    <text evidence="2">Belongs to the SNF2/RAD54 helicase family.</text>
</comment>
<dbReference type="Proteomes" id="UP000215914">
    <property type="component" value="Chromosome 17"/>
</dbReference>
<keyword evidence="7" id="KW-1185">Reference proteome</keyword>
<evidence type="ECO:0000256" key="3">
    <source>
        <dbReference type="ARBA" id="ARBA00022741"/>
    </source>
</evidence>
<dbReference type="PANTHER" id="PTHR47157:SF1">
    <property type="entry name" value="CHROMODOMAIN-HELICASE-DNA-BINDING PROTEIN 1-LIKE"/>
    <property type="match status" value="1"/>
</dbReference>
<dbReference type="PANTHER" id="PTHR47157">
    <property type="entry name" value="CHROMODOMAIN-HELICASE-DNA-BINDING PROTEIN 1-LIKE"/>
    <property type="match status" value="1"/>
</dbReference>
<name>A0A251RSC0_HELAN</name>
<keyword evidence="4" id="KW-0067">ATP-binding</keyword>
<accession>A0A251RSC0</accession>
<reference evidence="7" key="1">
    <citation type="journal article" date="2017" name="Nature">
        <title>The sunflower genome provides insights into oil metabolism, flowering and Asterid evolution.</title>
        <authorList>
            <person name="Badouin H."/>
            <person name="Gouzy J."/>
            <person name="Grassa C.J."/>
            <person name="Murat F."/>
            <person name="Staton S.E."/>
            <person name="Cottret L."/>
            <person name="Lelandais-Briere C."/>
            <person name="Owens G.L."/>
            <person name="Carrere S."/>
            <person name="Mayjonade B."/>
            <person name="Legrand L."/>
            <person name="Gill N."/>
            <person name="Kane N.C."/>
            <person name="Bowers J.E."/>
            <person name="Hubner S."/>
            <person name="Bellec A."/>
            <person name="Berard A."/>
            <person name="Berges H."/>
            <person name="Blanchet N."/>
            <person name="Boniface M.C."/>
            <person name="Brunel D."/>
            <person name="Catrice O."/>
            <person name="Chaidir N."/>
            <person name="Claudel C."/>
            <person name="Donnadieu C."/>
            <person name="Faraut T."/>
            <person name="Fievet G."/>
            <person name="Helmstetter N."/>
            <person name="King M."/>
            <person name="Knapp S.J."/>
            <person name="Lai Z."/>
            <person name="Le Paslier M.C."/>
            <person name="Lippi Y."/>
            <person name="Lorenzon L."/>
            <person name="Mandel J.R."/>
            <person name="Marage G."/>
            <person name="Marchand G."/>
            <person name="Marquand E."/>
            <person name="Bret-Mestries E."/>
            <person name="Morien E."/>
            <person name="Nambeesan S."/>
            <person name="Nguyen T."/>
            <person name="Pegot-Espagnet P."/>
            <person name="Pouilly N."/>
            <person name="Raftis F."/>
            <person name="Sallet E."/>
            <person name="Schiex T."/>
            <person name="Thomas J."/>
            <person name="Vandecasteele C."/>
            <person name="Vares D."/>
            <person name="Vear F."/>
            <person name="Vautrin S."/>
            <person name="Crespi M."/>
            <person name="Mangin B."/>
            <person name="Burke J.M."/>
            <person name="Salse J."/>
            <person name="Munos S."/>
            <person name="Vincourt P."/>
            <person name="Rieseberg L.H."/>
            <person name="Langlade N.B."/>
        </authorList>
    </citation>
    <scope>NUCLEOTIDE SEQUENCE [LARGE SCALE GENOMIC DNA]</scope>
    <source>
        <strain evidence="7">cv. SF193</strain>
    </source>
</reference>
<evidence type="ECO:0000256" key="4">
    <source>
        <dbReference type="ARBA" id="ARBA00022840"/>
    </source>
</evidence>
<evidence type="ECO:0000256" key="5">
    <source>
        <dbReference type="ARBA" id="ARBA00023242"/>
    </source>
</evidence>
<dbReference type="GO" id="GO:0003678">
    <property type="term" value="F:DNA helicase activity"/>
    <property type="evidence" value="ECO:0007669"/>
    <property type="project" value="InterPro"/>
</dbReference>
<dbReference type="STRING" id="4232.A0A251RSC0"/>
<keyword evidence="5" id="KW-0539">Nucleus</keyword>
<evidence type="ECO:0000256" key="1">
    <source>
        <dbReference type="ARBA" id="ARBA00004123"/>
    </source>
</evidence>
<evidence type="ECO:0000313" key="6">
    <source>
        <dbReference type="EMBL" id="OTF87266.1"/>
    </source>
</evidence>
<dbReference type="GO" id="GO:0006338">
    <property type="term" value="P:chromatin remodeling"/>
    <property type="evidence" value="ECO:0007669"/>
    <property type="project" value="InterPro"/>
</dbReference>
<dbReference type="Gene3D" id="3.40.220.10">
    <property type="entry name" value="Leucine Aminopeptidase, subunit E, domain 1"/>
    <property type="match status" value="1"/>
</dbReference>
<dbReference type="InterPro" id="IPR043472">
    <property type="entry name" value="Macro_dom-like"/>
</dbReference>
<dbReference type="InParanoid" id="A0A251RSC0"/>
<dbReference type="InterPro" id="IPR031053">
    <property type="entry name" value="ALC1"/>
</dbReference>
<gene>
    <name evidence="6" type="ORF">HannXRQ_Chr17g0559881</name>
</gene>
<evidence type="ECO:0000256" key="2">
    <source>
        <dbReference type="ARBA" id="ARBA00007025"/>
    </source>
</evidence>
<sequence>MEIGDLPPASHLKPAILHSFIAQHRRQLNRCVDDSGTWGHGGMFDALARLSSQISEAYEHASEFGDLHLGDLHLLEITGEDEENKDGNVNQWVALAVLQTYNPRRKVPRSSISIPELEQCLSKASFSAAQKSGIYLKLCKSHTLKKFLFLGDAHSNSSWY</sequence>
<dbReference type="GO" id="GO:0006281">
    <property type="term" value="P:DNA repair"/>
    <property type="evidence" value="ECO:0007669"/>
    <property type="project" value="InterPro"/>
</dbReference>
<dbReference type="GO" id="GO:0005634">
    <property type="term" value="C:nucleus"/>
    <property type="evidence" value="ECO:0007669"/>
    <property type="project" value="UniProtKB-SubCell"/>
</dbReference>
<dbReference type="GO" id="GO:0005524">
    <property type="term" value="F:ATP binding"/>
    <property type="evidence" value="ECO:0007669"/>
    <property type="project" value="UniProtKB-KW"/>
</dbReference>
<evidence type="ECO:0000313" key="7">
    <source>
        <dbReference type="Proteomes" id="UP000215914"/>
    </source>
</evidence>
<dbReference type="SUPFAM" id="SSF52949">
    <property type="entry name" value="Macro domain-like"/>
    <property type="match status" value="1"/>
</dbReference>
<comment type="subcellular location">
    <subcellularLocation>
        <location evidence="1">Nucleus</location>
    </subcellularLocation>
</comment>
<dbReference type="EMBL" id="CM007906">
    <property type="protein sequence ID" value="OTF87266.1"/>
    <property type="molecule type" value="Genomic_DNA"/>
</dbReference>
<organism evidence="6 7">
    <name type="scientific">Helianthus annuus</name>
    <name type="common">Common sunflower</name>
    <dbReference type="NCBI Taxonomy" id="4232"/>
    <lineage>
        <taxon>Eukaryota</taxon>
        <taxon>Viridiplantae</taxon>
        <taxon>Streptophyta</taxon>
        <taxon>Embryophyta</taxon>
        <taxon>Tracheophyta</taxon>
        <taxon>Spermatophyta</taxon>
        <taxon>Magnoliopsida</taxon>
        <taxon>eudicotyledons</taxon>
        <taxon>Gunneridae</taxon>
        <taxon>Pentapetalae</taxon>
        <taxon>asterids</taxon>
        <taxon>campanulids</taxon>
        <taxon>Asterales</taxon>
        <taxon>Asteraceae</taxon>
        <taxon>Asteroideae</taxon>
        <taxon>Heliantheae alliance</taxon>
        <taxon>Heliantheae</taxon>
        <taxon>Helianthus</taxon>
    </lineage>
</organism>
<dbReference type="AlphaFoldDB" id="A0A251RSC0"/>
<proteinExistence type="inferred from homology"/>
<protein>
    <submittedName>
        <fullName evidence="6">Uncharacterized protein</fullName>
    </submittedName>
</protein>